<dbReference type="PANTHER" id="PTHR43124">
    <property type="entry name" value="PURINE EFFLUX PUMP PBUE"/>
    <property type="match status" value="1"/>
</dbReference>
<dbReference type="EMBL" id="JBBKZU010000020">
    <property type="protein sequence ID" value="MEJ8815473.1"/>
    <property type="molecule type" value="Genomic_DNA"/>
</dbReference>
<evidence type="ECO:0000256" key="4">
    <source>
        <dbReference type="ARBA" id="ARBA00022989"/>
    </source>
</evidence>
<dbReference type="CDD" id="cd17324">
    <property type="entry name" value="MFS_NepI_like"/>
    <property type="match status" value="1"/>
</dbReference>
<proteinExistence type="predicted"/>
<comment type="caution">
    <text evidence="8">The sequence shown here is derived from an EMBL/GenBank/DDBJ whole genome shotgun (WGS) entry which is preliminary data.</text>
</comment>
<evidence type="ECO:0000313" key="9">
    <source>
        <dbReference type="Proteomes" id="UP001365846"/>
    </source>
</evidence>
<dbReference type="RefSeq" id="WP_340360712.1">
    <property type="nucleotide sequence ID" value="NZ_JBBKZU010000020.1"/>
</dbReference>
<evidence type="ECO:0000259" key="7">
    <source>
        <dbReference type="PROSITE" id="PS50850"/>
    </source>
</evidence>
<keyword evidence="2" id="KW-1003">Cell membrane</keyword>
<dbReference type="Gene3D" id="1.20.1250.20">
    <property type="entry name" value="MFS general substrate transporter like domains"/>
    <property type="match status" value="1"/>
</dbReference>
<dbReference type="InterPro" id="IPR020846">
    <property type="entry name" value="MFS_dom"/>
</dbReference>
<accession>A0ABU8VPK0</accession>
<dbReference type="InterPro" id="IPR011701">
    <property type="entry name" value="MFS"/>
</dbReference>
<comment type="subcellular location">
    <subcellularLocation>
        <location evidence="1">Cell membrane</location>
        <topology evidence="1">Multi-pass membrane protein</topology>
    </subcellularLocation>
</comment>
<evidence type="ECO:0000256" key="1">
    <source>
        <dbReference type="ARBA" id="ARBA00004651"/>
    </source>
</evidence>
<evidence type="ECO:0000313" key="8">
    <source>
        <dbReference type="EMBL" id="MEJ8815473.1"/>
    </source>
</evidence>
<evidence type="ECO:0000256" key="6">
    <source>
        <dbReference type="SAM" id="Phobius"/>
    </source>
</evidence>
<feature type="transmembrane region" description="Helical" evidence="6">
    <location>
        <begin position="42"/>
        <end position="62"/>
    </location>
</feature>
<keyword evidence="4 6" id="KW-1133">Transmembrane helix</keyword>
<reference evidence="8 9" key="1">
    <citation type="submission" date="2024-03" db="EMBL/GenBank/DDBJ databases">
        <title>Novel species of the genus Variovorax.</title>
        <authorList>
            <person name="Liu Q."/>
            <person name="Xin Y.-H."/>
        </authorList>
    </citation>
    <scope>NUCLEOTIDE SEQUENCE [LARGE SCALE GENOMIC DNA]</scope>
    <source>
        <strain evidence="8 9">KACC 18899</strain>
    </source>
</reference>
<keyword evidence="5 6" id="KW-0472">Membrane</keyword>
<keyword evidence="3 6" id="KW-0812">Transmembrane</keyword>
<organism evidence="8 9">
    <name type="scientific">Variovorax ureilyticus</name>
    <dbReference type="NCBI Taxonomy" id="1836198"/>
    <lineage>
        <taxon>Bacteria</taxon>
        <taxon>Pseudomonadati</taxon>
        <taxon>Pseudomonadota</taxon>
        <taxon>Betaproteobacteria</taxon>
        <taxon>Burkholderiales</taxon>
        <taxon>Comamonadaceae</taxon>
        <taxon>Variovorax</taxon>
    </lineage>
</organism>
<gene>
    <name evidence="8" type="ORF">WKW77_30720</name>
</gene>
<feature type="transmembrane region" description="Helical" evidence="6">
    <location>
        <begin position="95"/>
        <end position="121"/>
    </location>
</feature>
<dbReference type="PANTHER" id="PTHR43124:SF8">
    <property type="entry name" value="INNER MEMBRANE TRANSPORT PROTEIN YDHP"/>
    <property type="match status" value="1"/>
</dbReference>
<evidence type="ECO:0000256" key="3">
    <source>
        <dbReference type="ARBA" id="ARBA00022692"/>
    </source>
</evidence>
<keyword evidence="9" id="KW-1185">Reference proteome</keyword>
<feature type="transmembrane region" description="Helical" evidence="6">
    <location>
        <begin position="128"/>
        <end position="150"/>
    </location>
</feature>
<name>A0ABU8VPK0_9BURK</name>
<feature type="transmembrane region" description="Helical" evidence="6">
    <location>
        <begin position="199"/>
        <end position="223"/>
    </location>
</feature>
<feature type="transmembrane region" description="Helical" evidence="6">
    <location>
        <begin position="356"/>
        <end position="373"/>
    </location>
</feature>
<dbReference type="InterPro" id="IPR050189">
    <property type="entry name" value="MFS_Efflux_Transporters"/>
</dbReference>
<dbReference type="SUPFAM" id="SSF103473">
    <property type="entry name" value="MFS general substrate transporter"/>
    <property type="match status" value="1"/>
</dbReference>
<feature type="transmembrane region" description="Helical" evidence="6">
    <location>
        <begin position="330"/>
        <end position="350"/>
    </location>
</feature>
<feature type="transmembrane region" description="Helical" evidence="6">
    <location>
        <begin position="69"/>
        <end position="89"/>
    </location>
</feature>
<dbReference type="PROSITE" id="PS50850">
    <property type="entry name" value="MFS"/>
    <property type="match status" value="1"/>
</dbReference>
<dbReference type="InterPro" id="IPR036259">
    <property type="entry name" value="MFS_trans_sf"/>
</dbReference>
<dbReference type="Proteomes" id="UP001365846">
    <property type="component" value="Unassembled WGS sequence"/>
</dbReference>
<dbReference type="Pfam" id="PF07690">
    <property type="entry name" value="MFS_1"/>
    <property type="match status" value="1"/>
</dbReference>
<feature type="transmembrane region" description="Helical" evidence="6">
    <location>
        <begin position="263"/>
        <end position="285"/>
    </location>
</feature>
<evidence type="ECO:0000256" key="5">
    <source>
        <dbReference type="ARBA" id="ARBA00023136"/>
    </source>
</evidence>
<feature type="transmembrane region" description="Helical" evidence="6">
    <location>
        <begin position="156"/>
        <end position="178"/>
    </location>
</feature>
<feature type="transmembrane region" description="Helical" evidence="6">
    <location>
        <begin position="229"/>
        <end position="251"/>
    </location>
</feature>
<protein>
    <submittedName>
        <fullName evidence="8">MFS transporter</fullName>
    </submittedName>
</protein>
<evidence type="ECO:0000256" key="2">
    <source>
        <dbReference type="ARBA" id="ARBA00022475"/>
    </source>
</evidence>
<feature type="transmembrane region" description="Helical" evidence="6">
    <location>
        <begin position="291"/>
        <end position="309"/>
    </location>
</feature>
<feature type="domain" description="Major facilitator superfamily (MFS) profile" evidence="7">
    <location>
        <begin position="4"/>
        <end position="387"/>
    </location>
</feature>
<sequence length="387" mass="39406">MPVALLALAAAAFAIGTSEFVVMGLLPDMAQDLGVTLSQAGLLVTGYAMGVVVGAPVFAVATARLPRKATLIALASLFVLGNLLCALAPNYGLLMAARVVTALAHGTFFGIGSVVAAGLVAPNKRAQAIALMFTGLTLANVLGVPLGRIIGEHYGWRMTFAAIVLIALAAVASLAALLPRHIEMQKGDILREFTVLADGRVLLALATSALASASLFVVFTYIAPLLTQVSGFANSAVAPILLLLGVGLTIGSTIGGRLGDRRLVPSLLLVLGLNAVVLGLMHFVLPLRAPIVATMLVWTTLSFALVPLLQTLIVQHASAAPNLASTLNQGAFNLGNATGAWIGSGMLAAGAPLADLPWAAAAITIGALALASWSSRLGERAPSLQPA</sequence>